<name>A0AAD3S2S0_NEPGR</name>
<gene>
    <name evidence="2" type="ORF">Nepgr_005224</name>
</gene>
<evidence type="ECO:0000313" key="3">
    <source>
        <dbReference type="Proteomes" id="UP001279734"/>
    </source>
</evidence>
<evidence type="ECO:0000256" key="1">
    <source>
        <dbReference type="SAM" id="MobiDB-lite"/>
    </source>
</evidence>
<proteinExistence type="predicted"/>
<accession>A0AAD3S2S0</accession>
<dbReference type="AlphaFoldDB" id="A0AAD3S2S0"/>
<feature type="region of interest" description="Disordered" evidence="1">
    <location>
        <begin position="1"/>
        <end position="38"/>
    </location>
</feature>
<reference evidence="2" key="1">
    <citation type="submission" date="2023-05" db="EMBL/GenBank/DDBJ databases">
        <title>Nepenthes gracilis genome sequencing.</title>
        <authorList>
            <person name="Fukushima K."/>
        </authorList>
    </citation>
    <scope>NUCLEOTIDE SEQUENCE</scope>
    <source>
        <strain evidence="2">SING2019-196</strain>
    </source>
</reference>
<evidence type="ECO:0000313" key="2">
    <source>
        <dbReference type="EMBL" id="GMH03385.1"/>
    </source>
</evidence>
<keyword evidence="3" id="KW-1185">Reference proteome</keyword>
<sequence length="118" mass="13169">MQDQIHHATTPPHLADELGTNQHTPDYKSNSLPTSWDQRQDTIFSRHLQCAQSPSRPTNISKGKGYQVHGIIPFFTMQQNGSTPPTPSTAEPQVQIQSNSFAAMATHYLNEERSNKSP</sequence>
<organism evidence="2 3">
    <name type="scientific">Nepenthes gracilis</name>
    <name type="common">Slender pitcher plant</name>
    <dbReference type="NCBI Taxonomy" id="150966"/>
    <lineage>
        <taxon>Eukaryota</taxon>
        <taxon>Viridiplantae</taxon>
        <taxon>Streptophyta</taxon>
        <taxon>Embryophyta</taxon>
        <taxon>Tracheophyta</taxon>
        <taxon>Spermatophyta</taxon>
        <taxon>Magnoliopsida</taxon>
        <taxon>eudicotyledons</taxon>
        <taxon>Gunneridae</taxon>
        <taxon>Pentapetalae</taxon>
        <taxon>Caryophyllales</taxon>
        <taxon>Nepenthaceae</taxon>
        <taxon>Nepenthes</taxon>
    </lineage>
</organism>
<feature type="compositionally biased region" description="Polar residues" evidence="1">
    <location>
        <begin position="19"/>
        <end position="38"/>
    </location>
</feature>
<protein>
    <submittedName>
        <fullName evidence="2">Uncharacterized protein</fullName>
    </submittedName>
</protein>
<comment type="caution">
    <text evidence="2">The sequence shown here is derived from an EMBL/GenBank/DDBJ whole genome shotgun (WGS) entry which is preliminary data.</text>
</comment>
<dbReference type="Proteomes" id="UP001279734">
    <property type="component" value="Unassembled WGS sequence"/>
</dbReference>
<dbReference type="EMBL" id="BSYO01000004">
    <property type="protein sequence ID" value="GMH03385.1"/>
    <property type="molecule type" value="Genomic_DNA"/>
</dbReference>